<protein>
    <submittedName>
        <fullName evidence="1">Uncharacterized protein</fullName>
    </submittedName>
</protein>
<dbReference type="EMBL" id="CAVMJV010000008">
    <property type="protein sequence ID" value="CAK5035975.1"/>
    <property type="molecule type" value="Genomic_DNA"/>
</dbReference>
<comment type="caution">
    <text evidence="1">The sequence shown here is derived from an EMBL/GenBank/DDBJ whole genome shotgun (WGS) entry which is preliminary data.</text>
</comment>
<name>A0ACB0Y7T1_MELEN</name>
<proteinExistence type="predicted"/>
<accession>A0ACB0Y7T1</accession>
<sequence>MSFYNDNEEENELHIAWPNYTPEKQQQSSLLPLVLMINEKLRERLPAWEIISLNSQHFPEFFEKILKMICDENLGYSVQIHLITFLNYCFNSLEVDFVRQEVGKLCSLPILVNLLPVSFYFFDFFGSQCCLPPISHFHFLLYE</sequence>
<keyword evidence="2" id="KW-1185">Reference proteome</keyword>
<gene>
    <name evidence="1" type="ORF">MENTE1834_LOCUS8873</name>
</gene>
<reference evidence="1" key="1">
    <citation type="submission" date="2023-11" db="EMBL/GenBank/DDBJ databases">
        <authorList>
            <person name="Poullet M."/>
        </authorList>
    </citation>
    <scope>NUCLEOTIDE SEQUENCE</scope>
    <source>
        <strain evidence="1">E1834</strain>
    </source>
</reference>
<evidence type="ECO:0000313" key="2">
    <source>
        <dbReference type="Proteomes" id="UP001497535"/>
    </source>
</evidence>
<organism evidence="1 2">
    <name type="scientific">Meloidogyne enterolobii</name>
    <name type="common">Root-knot nematode worm</name>
    <name type="synonym">Meloidogyne mayaguensis</name>
    <dbReference type="NCBI Taxonomy" id="390850"/>
    <lineage>
        <taxon>Eukaryota</taxon>
        <taxon>Metazoa</taxon>
        <taxon>Ecdysozoa</taxon>
        <taxon>Nematoda</taxon>
        <taxon>Chromadorea</taxon>
        <taxon>Rhabditida</taxon>
        <taxon>Tylenchina</taxon>
        <taxon>Tylenchomorpha</taxon>
        <taxon>Tylenchoidea</taxon>
        <taxon>Meloidogynidae</taxon>
        <taxon>Meloidogyninae</taxon>
        <taxon>Meloidogyne</taxon>
    </lineage>
</organism>
<evidence type="ECO:0000313" key="1">
    <source>
        <dbReference type="EMBL" id="CAK5035975.1"/>
    </source>
</evidence>
<dbReference type="Proteomes" id="UP001497535">
    <property type="component" value="Unassembled WGS sequence"/>
</dbReference>